<keyword evidence="6" id="KW-1185">Reference proteome</keyword>
<dbReference type="GO" id="GO:0030182">
    <property type="term" value="P:neuron differentiation"/>
    <property type="evidence" value="ECO:0007669"/>
    <property type="project" value="TreeGrafter"/>
</dbReference>
<dbReference type="Proteomes" id="UP001046870">
    <property type="component" value="Chromosome 15"/>
</dbReference>
<keyword evidence="2" id="KW-0732">Signal</keyword>
<dbReference type="InterPro" id="IPR040957">
    <property type="entry name" value="Anosmin-1_Cys_box"/>
</dbReference>
<feature type="signal peptide" evidence="2">
    <location>
        <begin position="1"/>
        <end position="21"/>
    </location>
</feature>
<dbReference type="CDD" id="cd00063">
    <property type="entry name" value="FN3"/>
    <property type="match status" value="3"/>
</dbReference>
<dbReference type="InterPro" id="IPR042447">
    <property type="entry name" value="Anosmin-1"/>
</dbReference>
<dbReference type="PROSITE" id="PS51390">
    <property type="entry name" value="WAP"/>
    <property type="match status" value="1"/>
</dbReference>
<dbReference type="InterPro" id="IPR036116">
    <property type="entry name" value="FN3_sf"/>
</dbReference>
<feature type="domain" description="WAP" evidence="4">
    <location>
        <begin position="123"/>
        <end position="172"/>
    </location>
</feature>
<dbReference type="EMBL" id="JAFDVH010000015">
    <property type="protein sequence ID" value="KAG7463741.1"/>
    <property type="molecule type" value="Genomic_DNA"/>
</dbReference>
<dbReference type="PROSITE" id="PS51257">
    <property type="entry name" value="PROKAR_LIPOPROTEIN"/>
    <property type="match status" value="1"/>
</dbReference>
<feature type="domain" description="Fibronectin type-III" evidence="3">
    <location>
        <begin position="288"/>
        <end position="396"/>
    </location>
</feature>
<dbReference type="InterPro" id="IPR008197">
    <property type="entry name" value="WAP_dom"/>
</dbReference>
<proteinExistence type="predicted"/>
<dbReference type="AlphaFoldDB" id="A0A9D3T6B7"/>
<feature type="compositionally biased region" description="Polar residues" evidence="1">
    <location>
        <begin position="665"/>
        <end position="674"/>
    </location>
</feature>
<dbReference type="Pfam" id="PF00041">
    <property type="entry name" value="fn3"/>
    <property type="match status" value="1"/>
</dbReference>
<gene>
    <name evidence="5" type="ORF">MATL_G00179820</name>
</gene>
<dbReference type="InterPro" id="IPR036645">
    <property type="entry name" value="Elafin-like_sf"/>
</dbReference>
<dbReference type="SMART" id="SM00060">
    <property type="entry name" value="FN3"/>
    <property type="match status" value="4"/>
</dbReference>
<evidence type="ECO:0000259" key="4">
    <source>
        <dbReference type="PROSITE" id="PS51390"/>
    </source>
</evidence>
<dbReference type="Gene3D" id="4.10.75.10">
    <property type="entry name" value="Elafin-like"/>
    <property type="match status" value="1"/>
</dbReference>
<dbReference type="Pfam" id="PF00095">
    <property type="entry name" value="WAP"/>
    <property type="match status" value="1"/>
</dbReference>
<protein>
    <recommendedName>
        <fullName evidence="7">Anosmin 1</fullName>
    </recommendedName>
</protein>
<feature type="domain" description="Fibronectin type-III" evidence="3">
    <location>
        <begin position="544"/>
        <end position="651"/>
    </location>
</feature>
<organism evidence="5 6">
    <name type="scientific">Megalops atlanticus</name>
    <name type="common">Tarpon</name>
    <name type="synonym">Clupea gigantea</name>
    <dbReference type="NCBI Taxonomy" id="7932"/>
    <lineage>
        <taxon>Eukaryota</taxon>
        <taxon>Metazoa</taxon>
        <taxon>Chordata</taxon>
        <taxon>Craniata</taxon>
        <taxon>Vertebrata</taxon>
        <taxon>Euteleostomi</taxon>
        <taxon>Actinopterygii</taxon>
        <taxon>Neopterygii</taxon>
        <taxon>Teleostei</taxon>
        <taxon>Elopiformes</taxon>
        <taxon>Megalopidae</taxon>
        <taxon>Megalops</taxon>
    </lineage>
</organism>
<feature type="chain" id="PRO_5038658556" description="Anosmin 1" evidence="2">
    <location>
        <begin position="22"/>
        <end position="674"/>
    </location>
</feature>
<feature type="region of interest" description="Disordered" evidence="1">
    <location>
        <begin position="642"/>
        <end position="674"/>
    </location>
</feature>
<dbReference type="SUPFAM" id="SSF49265">
    <property type="entry name" value="Fibronectin type III"/>
    <property type="match status" value="2"/>
</dbReference>
<dbReference type="GO" id="GO:0005576">
    <property type="term" value="C:extracellular region"/>
    <property type="evidence" value="ECO:0007669"/>
    <property type="project" value="InterPro"/>
</dbReference>
<reference evidence="5" key="1">
    <citation type="submission" date="2021-01" db="EMBL/GenBank/DDBJ databases">
        <authorList>
            <person name="Zahm M."/>
            <person name="Roques C."/>
            <person name="Cabau C."/>
            <person name="Klopp C."/>
            <person name="Donnadieu C."/>
            <person name="Jouanno E."/>
            <person name="Lampietro C."/>
            <person name="Louis A."/>
            <person name="Herpin A."/>
            <person name="Echchiki A."/>
            <person name="Berthelot C."/>
            <person name="Parey E."/>
            <person name="Roest-Crollius H."/>
            <person name="Braasch I."/>
            <person name="Postlethwait J."/>
            <person name="Bobe J."/>
            <person name="Montfort J."/>
            <person name="Bouchez O."/>
            <person name="Begum T."/>
            <person name="Mejri S."/>
            <person name="Adams A."/>
            <person name="Chen W.-J."/>
            <person name="Guiguen Y."/>
        </authorList>
    </citation>
    <scope>NUCLEOTIDE SEQUENCE</scope>
    <source>
        <strain evidence="5">YG-15Mar2019-1</strain>
        <tissue evidence="5">Brain</tissue>
    </source>
</reference>
<dbReference type="InterPro" id="IPR013783">
    <property type="entry name" value="Ig-like_fold"/>
</dbReference>
<dbReference type="PROSITE" id="PS50853">
    <property type="entry name" value="FN3"/>
    <property type="match status" value="3"/>
</dbReference>
<evidence type="ECO:0000313" key="6">
    <source>
        <dbReference type="Proteomes" id="UP001046870"/>
    </source>
</evidence>
<dbReference type="SMART" id="SM00217">
    <property type="entry name" value="WAP"/>
    <property type="match status" value="1"/>
</dbReference>
<dbReference type="OrthoDB" id="8582088at2759"/>
<name>A0A9D3T6B7_MEGAT</name>
<dbReference type="InterPro" id="IPR003961">
    <property type="entry name" value="FN3_dom"/>
</dbReference>
<dbReference type="GO" id="GO:0030414">
    <property type="term" value="F:peptidase inhibitor activity"/>
    <property type="evidence" value="ECO:0007669"/>
    <property type="project" value="InterPro"/>
</dbReference>
<comment type="caution">
    <text evidence="5">The sequence shown here is derived from an EMBL/GenBank/DDBJ whole genome shotgun (WGS) entry which is preliminary data.</text>
</comment>
<evidence type="ECO:0008006" key="7">
    <source>
        <dbReference type="Google" id="ProtNLM"/>
    </source>
</evidence>
<dbReference type="CDD" id="cd00199">
    <property type="entry name" value="WAP"/>
    <property type="match status" value="1"/>
</dbReference>
<dbReference type="Pfam" id="PF17869">
    <property type="entry name" value="Cys_box"/>
    <property type="match status" value="1"/>
</dbReference>
<evidence type="ECO:0000256" key="2">
    <source>
        <dbReference type="SAM" id="SignalP"/>
    </source>
</evidence>
<dbReference type="Gene3D" id="2.60.40.10">
    <property type="entry name" value="Immunoglobulins"/>
    <property type="match status" value="3"/>
</dbReference>
<dbReference type="GO" id="GO:0009986">
    <property type="term" value="C:cell surface"/>
    <property type="evidence" value="ECO:0007669"/>
    <property type="project" value="TreeGrafter"/>
</dbReference>
<evidence type="ECO:0000313" key="5">
    <source>
        <dbReference type="EMBL" id="KAG7463741.1"/>
    </source>
</evidence>
<evidence type="ECO:0000259" key="3">
    <source>
        <dbReference type="PROSITE" id="PS50853"/>
    </source>
</evidence>
<sequence>MFPKNSIVCLSTFMWITASCSLRIISPRKYEESLFTGSIFRARCASRCLSLHITRISSLSKHSQQNNGSLAWCQNHKHCSKCLEPCNASWDLRENHCRNLCEPLFPNKHSECVTSCEFLRSVEMAKQGDCPGPRKASGFAAACVESCEDDGECSAFKKCCFNGCGHTCQLPNNLYKGVPLKPRKELSFTELQSGQLEIRWSSRFNISVEPVLYVVQRRWNFGIHPSEDDATQWETVAQTTEEHVQLTDIRASRWYQFRVASVNIHGTRGFTSPSKHFCSSKDPSVPPAPTSLRITNLTVHSEGMVSARLCWTLAEETDLPVHHFKVFWSWAGSELSAAPAKKKRRKTTDGAINCADLEDLQANSCYTAELQAVTYWGQVRLKSAKASLNFSTTHLNHTGKTLSKLNKSEAVTTGFIPGKQFKWPLGVGNPFYQDGLLQVRIYWKKRGDPAVTRYHVQWVPEFCSHNETRGPDKSVTQENYINLPDLLFSCKYRVTVHVTRAGGHSKAESITFLTPSCSTLRAKSHKQIHCPKEGGPILPRVLAKPENLSAAFSVLEGNITGSFFWRVSMLHPHQRITGLRVTWTEVITESRQNSLGNSVISQSQMLPPGHNHLEVSNMRPGITYRVDICVITTAGLGPVISKTFHTPTLPPAPPQWPRLRRQHQRQQTPSGQKH</sequence>
<evidence type="ECO:0000256" key="1">
    <source>
        <dbReference type="SAM" id="MobiDB-lite"/>
    </source>
</evidence>
<accession>A0A9D3T6B7</accession>
<dbReference type="SUPFAM" id="SSF57256">
    <property type="entry name" value="Elafin-like"/>
    <property type="match status" value="1"/>
</dbReference>
<dbReference type="FunFam" id="4.10.75.10:FF:000001">
    <property type="entry name" value="Anosmin 1"/>
    <property type="match status" value="1"/>
</dbReference>
<feature type="domain" description="Fibronectin type-III" evidence="3">
    <location>
        <begin position="182"/>
        <end position="283"/>
    </location>
</feature>
<dbReference type="PANTHER" id="PTHR14131:SF6">
    <property type="entry name" value="ANOSMIN-1-RELATED"/>
    <property type="match status" value="1"/>
</dbReference>
<dbReference type="PANTHER" id="PTHR14131">
    <property type="entry name" value="ANOSMIN"/>
    <property type="match status" value="1"/>
</dbReference>